<sequence length="92" mass="9546">MAFLVSCCKKKDLVLAATLVMALLAAASVSGEICNRVVVCRQEICTGMCAVTGGSNLGACRYMWGFPTCCCVLESSSTSSVVAGSVHQLPVH</sequence>
<keyword evidence="1" id="KW-0732">Signal</keyword>
<dbReference type="EMBL" id="CM000764">
    <property type="protein sequence ID" value="OQU83107.1"/>
    <property type="molecule type" value="Genomic_DNA"/>
</dbReference>
<evidence type="ECO:0000313" key="3">
    <source>
        <dbReference type="Proteomes" id="UP000000768"/>
    </source>
</evidence>
<accession>A0A1Z5RHF4</accession>
<reference evidence="2 3" key="1">
    <citation type="journal article" date="2009" name="Nature">
        <title>The Sorghum bicolor genome and the diversification of grasses.</title>
        <authorList>
            <person name="Paterson A.H."/>
            <person name="Bowers J.E."/>
            <person name="Bruggmann R."/>
            <person name="Dubchak I."/>
            <person name="Grimwood J."/>
            <person name="Gundlach H."/>
            <person name="Haberer G."/>
            <person name="Hellsten U."/>
            <person name="Mitros T."/>
            <person name="Poliakov A."/>
            <person name="Schmutz J."/>
            <person name="Spannagl M."/>
            <person name="Tang H."/>
            <person name="Wang X."/>
            <person name="Wicker T."/>
            <person name="Bharti A.K."/>
            <person name="Chapman J."/>
            <person name="Feltus F.A."/>
            <person name="Gowik U."/>
            <person name="Grigoriev I.V."/>
            <person name="Lyons E."/>
            <person name="Maher C.A."/>
            <person name="Martis M."/>
            <person name="Narechania A."/>
            <person name="Otillar R.P."/>
            <person name="Penning B.W."/>
            <person name="Salamov A.A."/>
            <person name="Wang Y."/>
            <person name="Zhang L."/>
            <person name="Carpita N.C."/>
            <person name="Freeling M."/>
            <person name="Gingle A.R."/>
            <person name="Hash C.T."/>
            <person name="Keller B."/>
            <person name="Klein P."/>
            <person name="Kresovich S."/>
            <person name="McCann M.C."/>
            <person name="Ming R."/>
            <person name="Peterson D.G."/>
            <person name="Mehboob-ur-Rahman"/>
            <person name="Ware D."/>
            <person name="Westhoff P."/>
            <person name="Mayer K.F."/>
            <person name="Messing J."/>
            <person name="Rokhsar D.S."/>
        </authorList>
    </citation>
    <scope>NUCLEOTIDE SEQUENCE [LARGE SCALE GENOMIC DNA]</scope>
    <source>
        <strain evidence="3">cv. BTx623</strain>
    </source>
</reference>
<dbReference type="Gramene" id="OQU83107">
    <property type="protein sequence ID" value="OQU83107"/>
    <property type="gene ID" value="SORBI_3005G077750"/>
</dbReference>
<feature type="chain" id="PRO_5012825873" description="Secreted protein" evidence="1">
    <location>
        <begin position="32"/>
        <end position="92"/>
    </location>
</feature>
<feature type="signal peptide" evidence="1">
    <location>
        <begin position="1"/>
        <end position="31"/>
    </location>
</feature>
<dbReference type="InParanoid" id="A0A1Z5RHF4"/>
<reference evidence="3" key="2">
    <citation type="journal article" date="2018" name="Plant J.">
        <title>The Sorghum bicolor reference genome: improved assembly, gene annotations, a transcriptome atlas, and signatures of genome organization.</title>
        <authorList>
            <person name="McCormick R.F."/>
            <person name="Truong S.K."/>
            <person name="Sreedasyam A."/>
            <person name="Jenkins J."/>
            <person name="Shu S."/>
            <person name="Sims D."/>
            <person name="Kennedy M."/>
            <person name="Amirebrahimi M."/>
            <person name="Weers B.D."/>
            <person name="McKinley B."/>
            <person name="Mattison A."/>
            <person name="Morishige D.T."/>
            <person name="Grimwood J."/>
            <person name="Schmutz J."/>
            <person name="Mullet J.E."/>
        </authorList>
    </citation>
    <scope>NUCLEOTIDE SEQUENCE [LARGE SCALE GENOMIC DNA]</scope>
    <source>
        <strain evidence="3">cv. BTx623</strain>
    </source>
</reference>
<gene>
    <name evidence="2" type="ORF">SORBI_3005G077750</name>
</gene>
<protein>
    <recommendedName>
        <fullName evidence="4">Secreted protein</fullName>
    </recommendedName>
</protein>
<evidence type="ECO:0008006" key="4">
    <source>
        <dbReference type="Google" id="ProtNLM"/>
    </source>
</evidence>
<dbReference type="OMA" id="ICTGMCA"/>
<evidence type="ECO:0000256" key="1">
    <source>
        <dbReference type="SAM" id="SignalP"/>
    </source>
</evidence>
<evidence type="ECO:0000313" key="2">
    <source>
        <dbReference type="EMBL" id="OQU83107.1"/>
    </source>
</evidence>
<name>A0A1Z5RHF4_SORBI</name>
<dbReference type="Proteomes" id="UP000000768">
    <property type="component" value="Chromosome 5"/>
</dbReference>
<proteinExistence type="predicted"/>
<organism evidence="2 3">
    <name type="scientific">Sorghum bicolor</name>
    <name type="common">Sorghum</name>
    <name type="synonym">Sorghum vulgare</name>
    <dbReference type="NCBI Taxonomy" id="4558"/>
    <lineage>
        <taxon>Eukaryota</taxon>
        <taxon>Viridiplantae</taxon>
        <taxon>Streptophyta</taxon>
        <taxon>Embryophyta</taxon>
        <taxon>Tracheophyta</taxon>
        <taxon>Spermatophyta</taxon>
        <taxon>Magnoliopsida</taxon>
        <taxon>Liliopsida</taxon>
        <taxon>Poales</taxon>
        <taxon>Poaceae</taxon>
        <taxon>PACMAD clade</taxon>
        <taxon>Panicoideae</taxon>
        <taxon>Andropogonodae</taxon>
        <taxon>Andropogoneae</taxon>
        <taxon>Sorghinae</taxon>
        <taxon>Sorghum</taxon>
    </lineage>
</organism>
<dbReference type="AlphaFoldDB" id="A0A1Z5RHF4"/>
<keyword evidence="3" id="KW-1185">Reference proteome</keyword>